<dbReference type="InterPro" id="IPR002575">
    <property type="entry name" value="Aminoglycoside_PTrfase"/>
</dbReference>
<dbReference type="KEGG" id="yrh:AABB31_22400"/>
<dbReference type="SUPFAM" id="SSF56112">
    <property type="entry name" value="Protein kinase-like (PK-like)"/>
    <property type="match status" value="1"/>
</dbReference>
<dbReference type="RefSeq" id="WP_342076936.1">
    <property type="nucleotide sequence ID" value="NZ_CP151767.2"/>
</dbReference>
<evidence type="ECO:0000313" key="2">
    <source>
        <dbReference type="EMBL" id="WZU67626.1"/>
    </source>
</evidence>
<gene>
    <name evidence="2" type="ORF">AABB31_22400</name>
</gene>
<dbReference type="Pfam" id="PF01636">
    <property type="entry name" value="APH"/>
    <property type="match status" value="1"/>
</dbReference>
<reference evidence="2" key="1">
    <citation type="submission" date="2024-08" db="EMBL/GenBank/DDBJ databases">
        <title>Phylogenomic analyses of a clade within the roseobacter group suggest taxonomic reassignments of species of the genera Aestuariivita, Citreicella, Loktanella, Nautella, Pelagibaca, Ruegeria, Thalassobius, Thiobacimonas and Tropicibacter, and the proposal o.</title>
        <authorList>
            <person name="Jeon C.O."/>
        </authorList>
    </citation>
    <scope>NUCLEOTIDE SEQUENCE</scope>
    <source>
        <strain evidence="2">SS1-5</strain>
    </source>
</reference>
<evidence type="ECO:0000313" key="3">
    <source>
        <dbReference type="Proteomes" id="UP001470809"/>
    </source>
</evidence>
<keyword evidence="2" id="KW-0808">Transferase</keyword>
<dbReference type="GO" id="GO:0016740">
    <property type="term" value="F:transferase activity"/>
    <property type="evidence" value="ECO:0007669"/>
    <property type="project" value="UniProtKB-KW"/>
</dbReference>
<dbReference type="EC" id="2.7.1.-" evidence="2"/>
<feature type="domain" description="Aminoglycoside phosphotransferase" evidence="1">
    <location>
        <begin position="51"/>
        <end position="264"/>
    </location>
</feature>
<organism evidence="2 3">
    <name type="scientific">Yoonia rhodophyticola</name>
    <dbReference type="NCBI Taxonomy" id="3137370"/>
    <lineage>
        <taxon>Bacteria</taxon>
        <taxon>Pseudomonadati</taxon>
        <taxon>Pseudomonadota</taxon>
        <taxon>Alphaproteobacteria</taxon>
        <taxon>Rhodobacterales</taxon>
        <taxon>Paracoccaceae</taxon>
        <taxon>Yoonia</taxon>
    </lineage>
</organism>
<keyword evidence="3" id="KW-1185">Reference proteome</keyword>
<proteinExistence type="predicted"/>
<dbReference type="InterPro" id="IPR011009">
    <property type="entry name" value="Kinase-like_dom_sf"/>
</dbReference>
<dbReference type="EMBL" id="CP151767">
    <property type="protein sequence ID" value="WZU67626.1"/>
    <property type="molecule type" value="Genomic_DNA"/>
</dbReference>
<dbReference type="Proteomes" id="UP001470809">
    <property type="component" value="Chromosome"/>
</dbReference>
<dbReference type="AlphaFoldDB" id="A0AAN0M9N2"/>
<protein>
    <submittedName>
        <fullName evidence="2">Aminoglycoside phosphotransferase family protein</fullName>
        <ecNumber evidence="2">2.7.1.-</ecNumber>
    </submittedName>
</protein>
<accession>A0AAN0M9N2</accession>
<evidence type="ECO:0000259" key="1">
    <source>
        <dbReference type="Pfam" id="PF01636"/>
    </source>
</evidence>
<name>A0AAN0M9N2_9RHOB</name>
<sequence>MSANGAATTDQPARNTLSHAGQLIGVLCDADLIDRADLLSASVEITDISRRNRNYFVHVGGQRRYVVKCADGQTGLGTVTHEARAYNWLSDTTDYPGFPVTPRRYLWAADSGMLVLEAVDPAISAGVIARSDQGLSLSRARMIGRSLASLHDCPVVEGSLPVLPRDWFLSVHLPSLAAAENMSFAALGLTRQIQQHKPFCDALDALSDQWCADAPINSDVKWDNILFRQHASGPGGRQPVFLDWEFLGHGDRAWDIGSIIAEYLYAWTHTGLHKLSDPAGIDAAMNYALEAHLDEVGAFWTGYVGRADLPANRAATLLQKAIQFAAGRLVLKCFEAMQEQSGKADGTGPTLQLAANLLARPVEAAVHLLALPIAPDRRAA</sequence>
<dbReference type="Gene3D" id="3.90.1200.10">
    <property type="match status" value="1"/>
</dbReference>